<dbReference type="PANTHER" id="PTHR33406">
    <property type="entry name" value="MEMBRANE PROTEIN MJ1562-RELATED"/>
    <property type="match status" value="1"/>
</dbReference>
<dbReference type="InterPro" id="IPR004869">
    <property type="entry name" value="MMPL_dom"/>
</dbReference>
<organism evidence="9">
    <name type="scientific">Neobacillus citreus</name>
    <dbReference type="NCBI Taxonomy" id="2833578"/>
    <lineage>
        <taxon>Bacteria</taxon>
        <taxon>Bacillati</taxon>
        <taxon>Bacillota</taxon>
        <taxon>Bacilli</taxon>
        <taxon>Bacillales</taxon>
        <taxon>Bacillaceae</taxon>
        <taxon>Neobacillus</taxon>
    </lineage>
</organism>
<accession>A0A942SY72</accession>
<dbReference type="GO" id="GO:0005886">
    <property type="term" value="C:plasma membrane"/>
    <property type="evidence" value="ECO:0007669"/>
    <property type="project" value="UniProtKB-SubCell"/>
</dbReference>
<feature type="transmembrane region" description="Helical" evidence="7">
    <location>
        <begin position="640"/>
        <end position="661"/>
    </location>
</feature>
<keyword evidence="5 7" id="KW-0472">Membrane</keyword>
<feature type="transmembrane region" description="Helical" evidence="7">
    <location>
        <begin position="726"/>
        <end position="746"/>
    </location>
</feature>
<comment type="subcellular location">
    <subcellularLocation>
        <location evidence="1">Cell membrane</location>
        <topology evidence="1">Multi-pass membrane protein</topology>
    </subcellularLocation>
</comment>
<evidence type="ECO:0000256" key="1">
    <source>
        <dbReference type="ARBA" id="ARBA00004651"/>
    </source>
</evidence>
<feature type="transmembrane region" description="Helical" evidence="7">
    <location>
        <begin position="273"/>
        <end position="293"/>
    </location>
</feature>
<evidence type="ECO:0000313" key="9">
    <source>
        <dbReference type="EMBL" id="MBS4181878.1"/>
    </source>
</evidence>
<evidence type="ECO:0000256" key="6">
    <source>
        <dbReference type="SAM" id="MobiDB-lite"/>
    </source>
</evidence>
<evidence type="ECO:0000256" key="4">
    <source>
        <dbReference type="ARBA" id="ARBA00022989"/>
    </source>
</evidence>
<dbReference type="Gene3D" id="1.20.1640.10">
    <property type="entry name" value="Multidrug efflux transporter AcrB transmembrane domain"/>
    <property type="match status" value="2"/>
</dbReference>
<dbReference type="PROSITE" id="PS50156">
    <property type="entry name" value="SSD"/>
    <property type="match status" value="1"/>
</dbReference>
<feature type="transmembrane region" description="Helical" evidence="7">
    <location>
        <begin position="681"/>
        <end position="705"/>
    </location>
</feature>
<keyword evidence="2" id="KW-1003">Cell membrane</keyword>
<sequence>MAGLLFRIGRFAARRAWLVILSWVVVLAAAGGAFLAGSGPTSDQIEIPNTPTTEVQDRLRSIMDDEERDAELAEADAASTVRTIVVTTDAPGGFTSGQRADVERVVQQLSELPLVQAVSDPWAAVDELSEQRERFEAAEGQLEAGEQQLRAAQEGLAQAEAQAASSGATGDVRSELAAQRQGLHDQARTLAEQRSALDRTGKLLDWSGSASNVSQDERTALIPVTIGKQANEITAHDGERIRAAVDEVGLAGLDVFYSSGIAPEPAEGVSSEVIGLVVAAVVLIVMLGTLIGAGLPLLNALVGVAISFLLVMSTASIFDLNATTPVLAMMLGLAVGIDYTLFIVHRHRKQLLAGMDVPESVALANGTSGSAVVFAGVTVIIALLALNVTGIQFLGLMGSAGAVAIALAVLVAVTLTPALLGLVGTKILPKRQRAGRGNAGQEARPVRPMSAGRAWLTAIGAVLVLGVVSIPATQMRLGLPEEGGSAPASSTEHQAWAATRDAFGPGHEAPLIVVADVAEDLSETEADLADAQVAVGEALERTPDVDGIVPVLTSMEHSVVVFQVFPVGGPTDETTVELVHEIREKTLHDGDTTFSVAGATSADIDISEYLAKALTPYLVIVVGLSILVLVAVFRSLLVPLIATGGFVLSLFAALGATTAVFQFGWLTEVFHVTNPGPVLSFLPILAIGILFGLAMDYMLFIGAGIREAHVRGAEPREAVRIGVRGGRTVVIAAAIIMASVFCGFVFADNSIIAAIGMALTVGVLADAFLVRLLLIPALLSLLGSSAWWIPRWLDRILPDIDVEGSKLEDGHVAHH</sequence>
<keyword evidence="3 7" id="KW-0812">Transmembrane</keyword>
<dbReference type="GO" id="GO:0022857">
    <property type="term" value="F:transmembrane transporter activity"/>
    <property type="evidence" value="ECO:0007669"/>
    <property type="project" value="InterPro"/>
</dbReference>
<feature type="transmembrane region" description="Helical" evidence="7">
    <location>
        <begin position="371"/>
        <end position="394"/>
    </location>
</feature>
<dbReference type="EMBL" id="JAGYPE010000002">
    <property type="protein sequence ID" value="MBS4181878.1"/>
    <property type="molecule type" value="Genomic_DNA"/>
</dbReference>
<feature type="transmembrane region" description="Helical" evidence="7">
    <location>
        <begin position="300"/>
        <end position="318"/>
    </location>
</feature>
<feature type="transmembrane region" description="Helical" evidence="7">
    <location>
        <begin position="454"/>
        <end position="472"/>
    </location>
</feature>
<evidence type="ECO:0000256" key="3">
    <source>
        <dbReference type="ARBA" id="ARBA00022692"/>
    </source>
</evidence>
<proteinExistence type="predicted"/>
<evidence type="ECO:0000256" key="7">
    <source>
        <dbReference type="SAM" id="Phobius"/>
    </source>
</evidence>
<evidence type="ECO:0000259" key="8">
    <source>
        <dbReference type="PROSITE" id="PS50156"/>
    </source>
</evidence>
<gene>
    <name evidence="9" type="ORF">KHB02_10825</name>
</gene>
<keyword evidence="4 7" id="KW-1133">Transmembrane helix</keyword>
<reference evidence="9" key="1">
    <citation type="submission" date="2021-05" db="EMBL/GenBank/DDBJ databases">
        <title>Novel Bacillus species.</title>
        <authorList>
            <person name="Liu G."/>
        </authorList>
    </citation>
    <scope>NUCLEOTIDE SEQUENCE</scope>
    <source>
        <strain evidence="9">FJAT-50051</strain>
    </source>
</reference>
<feature type="domain" description="SSD" evidence="8">
    <location>
        <begin position="290"/>
        <end position="422"/>
    </location>
</feature>
<dbReference type="PRINTS" id="PR00702">
    <property type="entry name" value="ACRIFLAVINRP"/>
</dbReference>
<dbReference type="SUPFAM" id="SSF82866">
    <property type="entry name" value="Multidrug efflux transporter AcrB transmembrane domain"/>
    <property type="match status" value="2"/>
</dbReference>
<dbReference type="PANTHER" id="PTHR33406:SF13">
    <property type="entry name" value="MEMBRANE PROTEIN YDFJ"/>
    <property type="match status" value="1"/>
</dbReference>
<name>A0A942SY72_9BACI</name>
<dbReference type="InterPro" id="IPR001036">
    <property type="entry name" value="Acrflvin-R"/>
</dbReference>
<dbReference type="Pfam" id="PF03176">
    <property type="entry name" value="MMPL"/>
    <property type="match status" value="2"/>
</dbReference>
<feature type="transmembrane region" description="Helical" evidence="7">
    <location>
        <begin position="400"/>
        <end position="423"/>
    </location>
</feature>
<dbReference type="InterPro" id="IPR050545">
    <property type="entry name" value="Mycobact_MmpL"/>
</dbReference>
<protein>
    <submittedName>
        <fullName evidence="9">MMPL family transporter</fullName>
    </submittedName>
</protein>
<feature type="compositionally biased region" description="Low complexity" evidence="6">
    <location>
        <begin position="138"/>
        <end position="168"/>
    </location>
</feature>
<evidence type="ECO:0000256" key="2">
    <source>
        <dbReference type="ARBA" id="ARBA00022475"/>
    </source>
</evidence>
<comment type="caution">
    <text evidence="9">The sequence shown here is derived from an EMBL/GenBank/DDBJ whole genome shotgun (WGS) entry which is preliminary data.</text>
</comment>
<dbReference type="AlphaFoldDB" id="A0A942SY72"/>
<evidence type="ECO:0000256" key="5">
    <source>
        <dbReference type="ARBA" id="ARBA00023136"/>
    </source>
</evidence>
<feature type="transmembrane region" description="Helical" evidence="7">
    <location>
        <begin position="324"/>
        <end position="344"/>
    </location>
</feature>
<dbReference type="InterPro" id="IPR000731">
    <property type="entry name" value="SSD"/>
</dbReference>
<feature type="transmembrane region" description="Helical" evidence="7">
    <location>
        <begin position="614"/>
        <end position="633"/>
    </location>
</feature>
<feature type="region of interest" description="Disordered" evidence="6">
    <location>
        <begin position="134"/>
        <end position="172"/>
    </location>
</feature>